<accession>A0A381VW44</accession>
<dbReference type="Gene3D" id="3.75.10.10">
    <property type="entry name" value="L-arginine/glycine Amidinotransferase, Chain A"/>
    <property type="match status" value="1"/>
</dbReference>
<gene>
    <name evidence="2" type="ORF">METZ01_LOCUS97373</name>
</gene>
<dbReference type="AlphaFoldDB" id="A0A381VW44"/>
<evidence type="ECO:0000256" key="1">
    <source>
        <dbReference type="ARBA" id="ARBA00022801"/>
    </source>
</evidence>
<protein>
    <recommendedName>
        <fullName evidence="3">Agmatine deiminase</fullName>
    </recommendedName>
</protein>
<proteinExistence type="predicted"/>
<dbReference type="SUPFAM" id="SSF55909">
    <property type="entry name" value="Pentein"/>
    <property type="match status" value="1"/>
</dbReference>
<dbReference type="GO" id="GO:0004668">
    <property type="term" value="F:protein-arginine deiminase activity"/>
    <property type="evidence" value="ECO:0007669"/>
    <property type="project" value="InterPro"/>
</dbReference>
<dbReference type="PANTHER" id="PTHR31377:SF0">
    <property type="entry name" value="AGMATINE DEIMINASE-RELATED"/>
    <property type="match status" value="1"/>
</dbReference>
<dbReference type="InterPro" id="IPR007466">
    <property type="entry name" value="Peptidyl-Arg-deiminase_porph"/>
</dbReference>
<evidence type="ECO:0000313" key="2">
    <source>
        <dbReference type="EMBL" id="SVA44519.1"/>
    </source>
</evidence>
<evidence type="ECO:0008006" key="3">
    <source>
        <dbReference type="Google" id="ProtNLM"/>
    </source>
</evidence>
<dbReference type="PANTHER" id="PTHR31377">
    <property type="entry name" value="AGMATINE DEIMINASE-RELATED"/>
    <property type="match status" value="1"/>
</dbReference>
<reference evidence="2" key="1">
    <citation type="submission" date="2018-05" db="EMBL/GenBank/DDBJ databases">
        <authorList>
            <person name="Lanie J.A."/>
            <person name="Ng W.-L."/>
            <person name="Kazmierczak K.M."/>
            <person name="Andrzejewski T.M."/>
            <person name="Davidsen T.M."/>
            <person name="Wayne K.J."/>
            <person name="Tettelin H."/>
            <person name="Glass J.I."/>
            <person name="Rusch D."/>
            <person name="Podicherti R."/>
            <person name="Tsui H.-C.T."/>
            <person name="Winkler M.E."/>
        </authorList>
    </citation>
    <scope>NUCLEOTIDE SEQUENCE</scope>
</reference>
<dbReference type="EMBL" id="UINC01009965">
    <property type="protein sequence ID" value="SVA44519.1"/>
    <property type="molecule type" value="Genomic_DNA"/>
</dbReference>
<dbReference type="GO" id="GO:0047632">
    <property type="term" value="F:agmatine deiminase activity"/>
    <property type="evidence" value="ECO:0007669"/>
    <property type="project" value="TreeGrafter"/>
</dbReference>
<sequence>MPAEWEQHSSTWLAWPYNVDTWEPNDLREVENVYIEIIRSLVTGEHINILIENESSQNRVTSLLNASGLNTKQIYFHEIMTNDAWIRDFGPNFIVRESSTGRQIAINRWQFNSWGEKYHWEKDNEAGEKIVRESKLTWFDPKIVLEGGAIDVNGRGICLTTSSCLLNTNRNGGLSSEKMEKYLKSYLGIKKIIWLDGVLKGDDTDGHVDNLARFVNPSTIVYISEEDESDENYLGLKGIEETLKKARDLDGKPFVVIPLPMPRAIKENNFRLPASYANFYIGNNAVLVPAFNDSNDVIAQRTLKTCFPKKQIVPIDSRILIKGQGGIHCITQQQPMHSD</sequence>
<dbReference type="Pfam" id="PF04371">
    <property type="entry name" value="PAD_porph"/>
    <property type="match status" value="1"/>
</dbReference>
<name>A0A381VW44_9ZZZZ</name>
<keyword evidence="1" id="KW-0378">Hydrolase</keyword>
<organism evidence="2">
    <name type="scientific">marine metagenome</name>
    <dbReference type="NCBI Taxonomy" id="408172"/>
    <lineage>
        <taxon>unclassified sequences</taxon>
        <taxon>metagenomes</taxon>
        <taxon>ecological metagenomes</taxon>
    </lineage>
</organism>
<dbReference type="GO" id="GO:0009446">
    <property type="term" value="P:putrescine biosynthetic process"/>
    <property type="evidence" value="ECO:0007669"/>
    <property type="project" value="InterPro"/>
</dbReference>